<dbReference type="InterPro" id="IPR010285">
    <property type="entry name" value="DNA_helicase_pif1-like_DEAD"/>
</dbReference>
<dbReference type="Proteomes" id="UP000188354">
    <property type="component" value="Chromosome LG03"/>
</dbReference>
<dbReference type="STRING" id="3871.A0A1J7HS42"/>
<dbReference type="OMA" id="QFTSIIY"/>
<protein>
    <recommendedName>
        <fullName evidence="1">ATP-dependent DNA helicase</fullName>
        <ecNumber evidence="1">5.6.2.3</ecNumber>
    </recommendedName>
</protein>
<dbReference type="AlphaFoldDB" id="A0A1J7HS42"/>
<dbReference type="GO" id="GO:0005524">
    <property type="term" value="F:ATP binding"/>
    <property type="evidence" value="ECO:0007669"/>
    <property type="project" value="UniProtKB-KW"/>
</dbReference>
<organism evidence="3 4">
    <name type="scientific">Lupinus angustifolius</name>
    <name type="common">Narrow-leaved blue lupine</name>
    <dbReference type="NCBI Taxonomy" id="3871"/>
    <lineage>
        <taxon>Eukaryota</taxon>
        <taxon>Viridiplantae</taxon>
        <taxon>Streptophyta</taxon>
        <taxon>Embryophyta</taxon>
        <taxon>Tracheophyta</taxon>
        <taxon>Spermatophyta</taxon>
        <taxon>Magnoliopsida</taxon>
        <taxon>eudicotyledons</taxon>
        <taxon>Gunneridae</taxon>
        <taxon>Pentapetalae</taxon>
        <taxon>rosids</taxon>
        <taxon>fabids</taxon>
        <taxon>Fabales</taxon>
        <taxon>Fabaceae</taxon>
        <taxon>Papilionoideae</taxon>
        <taxon>50 kb inversion clade</taxon>
        <taxon>genistoids sensu lato</taxon>
        <taxon>core genistoids</taxon>
        <taxon>Genisteae</taxon>
        <taxon>Lupinus</taxon>
    </lineage>
</organism>
<keyword evidence="1" id="KW-0378">Hydrolase</keyword>
<dbReference type="Pfam" id="PF05970">
    <property type="entry name" value="PIF1"/>
    <property type="match status" value="1"/>
</dbReference>
<dbReference type="Gramene" id="OIW15606">
    <property type="protein sequence ID" value="OIW15606"/>
    <property type="gene ID" value="TanjilG_08182"/>
</dbReference>
<dbReference type="PANTHER" id="PTHR10492:SF78">
    <property type="entry name" value="ATP-DEPENDENT DNA HELICASE"/>
    <property type="match status" value="1"/>
</dbReference>
<name>A0A1J7HS42_LUPAN</name>
<proteinExistence type="inferred from homology"/>
<dbReference type="SUPFAM" id="SSF52540">
    <property type="entry name" value="P-loop containing nucleoside triphosphate hydrolases"/>
    <property type="match status" value="1"/>
</dbReference>
<dbReference type="EC" id="5.6.2.3" evidence="1"/>
<dbReference type="GO" id="GO:0016887">
    <property type="term" value="F:ATP hydrolysis activity"/>
    <property type="evidence" value="ECO:0007669"/>
    <property type="project" value="RHEA"/>
</dbReference>
<gene>
    <name evidence="3" type="ORF">TanjilG_08182</name>
</gene>
<dbReference type="GO" id="GO:0043139">
    <property type="term" value="F:5'-3' DNA helicase activity"/>
    <property type="evidence" value="ECO:0007669"/>
    <property type="project" value="UniProtKB-EC"/>
</dbReference>
<dbReference type="GO" id="GO:0006310">
    <property type="term" value="P:DNA recombination"/>
    <property type="evidence" value="ECO:0007669"/>
    <property type="project" value="UniProtKB-KW"/>
</dbReference>
<evidence type="ECO:0000259" key="2">
    <source>
        <dbReference type="Pfam" id="PF05970"/>
    </source>
</evidence>
<keyword evidence="1" id="KW-0067">ATP-binding</keyword>
<accession>A0A1J7HS42</accession>
<keyword evidence="4" id="KW-1185">Reference proteome</keyword>
<dbReference type="PANTHER" id="PTHR10492">
    <property type="match status" value="1"/>
</dbReference>
<dbReference type="InterPro" id="IPR027417">
    <property type="entry name" value="P-loop_NTPase"/>
</dbReference>
<keyword evidence="1" id="KW-0233">DNA recombination</keyword>
<sequence>MEANKKYPEGRTLAYAQYVSKFVYVKKTRSWKPRKSGYTIGRLIWVSPCTSELYYLRMMLTIVKGPTCYENIRIVSNIRYEIFRDACFACGLLKDDREYIEALREAKDWGFGFYLRKLFVTMLLSTSMNRPNHVWQNTWQWLSDGILYNQRNISNNQGLVLTDEQLQNLTLLEIEKLLEGNRRSLKDYPLMPYPNGYVTSQLGNRLIYQELNYDTDELKRNFHSLFNSLTEEQYNIFQTIMQFVNRQEVHMFFLYGYYGGTGKTHMWRTLTYALRSQKHIVLTVAASGIASLLLPGSRTTHSKFKIPVPTFDNSVCNIHQGTELAELLKKTKLIIWDEAPMSHKFCFEALDKSLCDIMGTTNGSILFGGKVV</sequence>
<keyword evidence="1" id="KW-0234">DNA repair</keyword>
<dbReference type="EMBL" id="CM007363">
    <property type="protein sequence ID" value="OIW15606.1"/>
    <property type="molecule type" value="Genomic_DNA"/>
</dbReference>
<keyword evidence="1" id="KW-0347">Helicase</keyword>
<dbReference type="GO" id="GO:0006281">
    <property type="term" value="P:DNA repair"/>
    <property type="evidence" value="ECO:0007669"/>
    <property type="project" value="UniProtKB-KW"/>
</dbReference>
<keyword evidence="1" id="KW-0547">Nucleotide-binding</keyword>
<evidence type="ECO:0000256" key="1">
    <source>
        <dbReference type="RuleBase" id="RU363044"/>
    </source>
</evidence>
<comment type="similarity">
    <text evidence="1">Belongs to the helicase family.</text>
</comment>
<reference evidence="3 4" key="1">
    <citation type="journal article" date="2017" name="Plant Biotechnol. J.">
        <title>A comprehensive draft genome sequence for lupin (Lupinus angustifolius), an emerging health food: insights into plant-microbe interactions and legume evolution.</title>
        <authorList>
            <person name="Hane J.K."/>
            <person name="Ming Y."/>
            <person name="Kamphuis L.G."/>
            <person name="Nelson M.N."/>
            <person name="Garg G."/>
            <person name="Atkins C.A."/>
            <person name="Bayer P.E."/>
            <person name="Bravo A."/>
            <person name="Bringans S."/>
            <person name="Cannon S."/>
            <person name="Edwards D."/>
            <person name="Foley R."/>
            <person name="Gao L.L."/>
            <person name="Harrison M.J."/>
            <person name="Huang W."/>
            <person name="Hurgobin B."/>
            <person name="Li S."/>
            <person name="Liu C.W."/>
            <person name="McGrath A."/>
            <person name="Morahan G."/>
            <person name="Murray J."/>
            <person name="Weller J."/>
            <person name="Jian J."/>
            <person name="Singh K.B."/>
        </authorList>
    </citation>
    <scope>NUCLEOTIDE SEQUENCE [LARGE SCALE GENOMIC DNA]</scope>
    <source>
        <strain evidence="4">cv. Tanjil</strain>
        <tissue evidence="3">Whole plant</tissue>
    </source>
</reference>
<comment type="catalytic activity">
    <reaction evidence="1">
        <text>ATP + H2O = ADP + phosphate + H(+)</text>
        <dbReference type="Rhea" id="RHEA:13065"/>
        <dbReference type="ChEBI" id="CHEBI:15377"/>
        <dbReference type="ChEBI" id="CHEBI:15378"/>
        <dbReference type="ChEBI" id="CHEBI:30616"/>
        <dbReference type="ChEBI" id="CHEBI:43474"/>
        <dbReference type="ChEBI" id="CHEBI:456216"/>
        <dbReference type="EC" id="5.6.2.3"/>
    </reaction>
</comment>
<comment type="cofactor">
    <cofactor evidence="1">
        <name>Mg(2+)</name>
        <dbReference type="ChEBI" id="CHEBI:18420"/>
    </cofactor>
</comment>
<feature type="domain" description="DNA helicase Pif1-like DEAD-box helicase" evidence="2">
    <location>
        <begin position="229"/>
        <end position="372"/>
    </location>
</feature>
<dbReference type="Gene3D" id="3.40.50.300">
    <property type="entry name" value="P-loop containing nucleotide triphosphate hydrolases"/>
    <property type="match status" value="1"/>
</dbReference>
<keyword evidence="1" id="KW-0227">DNA damage</keyword>
<evidence type="ECO:0000313" key="4">
    <source>
        <dbReference type="Proteomes" id="UP000188354"/>
    </source>
</evidence>
<dbReference type="GO" id="GO:0000723">
    <property type="term" value="P:telomere maintenance"/>
    <property type="evidence" value="ECO:0007669"/>
    <property type="project" value="InterPro"/>
</dbReference>
<evidence type="ECO:0000313" key="3">
    <source>
        <dbReference type="EMBL" id="OIW15606.1"/>
    </source>
</evidence>